<proteinExistence type="predicted"/>
<name>A0ABC8RDY8_9AQUA</name>
<organism evidence="2 3">
    <name type="scientific">Ilex paraguariensis</name>
    <name type="common">yerba mate</name>
    <dbReference type="NCBI Taxonomy" id="185542"/>
    <lineage>
        <taxon>Eukaryota</taxon>
        <taxon>Viridiplantae</taxon>
        <taxon>Streptophyta</taxon>
        <taxon>Embryophyta</taxon>
        <taxon>Tracheophyta</taxon>
        <taxon>Spermatophyta</taxon>
        <taxon>Magnoliopsida</taxon>
        <taxon>eudicotyledons</taxon>
        <taxon>Gunneridae</taxon>
        <taxon>Pentapetalae</taxon>
        <taxon>asterids</taxon>
        <taxon>campanulids</taxon>
        <taxon>Aquifoliales</taxon>
        <taxon>Aquifoliaceae</taxon>
        <taxon>Ilex</taxon>
    </lineage>
</organism>
<comment type="caution">
    <text evidence="2">The sequence shown here is derived from an EMBL/GenBank/DDBJ whole genome shotgun (WGS) entry which is preliminary data.</text>
</comment>
<sequence>MPFIRNSIGKITFVEVEAEATTHKIPPMEFEGRCNNKPGGCAGQKLNPENRSPQRHCRKEDKCRGGN</sequence>
<dbReference type="Proteomes" id="UP001642360">
    <property type="component" value="Unassembled WGS sequence"/>
</dbReference>
<accession>A0ABC8RDY8</accession>
<gene>
    <name evidence="2" type="ORF">ILEXP_LOCUS8400</name>
</gene>
<reference evidence="2 3" key="1">
    <citation type="submission" date="2024-02" db="EMBL/GenBank/DDBJ databases">
        <authorList>
            <person name="Vignale AGUSTIN F."/>
            <person name="Sosa J E."/>
            <person name="Modenutti C."/>
        </authorList>
    </citation>
    <scope>NUCLEOTIDE SEQUENCE [LARGE SCALE GENOMIC DNA]</scope>
</reference>
<evidence type="ECO:0000313" key="2">
    <source>
        <dbReference type="EMBL" id="CAK9140893.1"/>
    </source>
</evidence>
<protein>
    <submittedName>
        <fullName evidence="2">Uncharacterized protein</fullName>
    </submittedName>
</protein>
<keyword evidence="3" id="KW-1185">Reference proteome</keyword>
<evidence type="ECO:0000313" key="3">
    <source>
        <dbReference type="Proteomes" id="UP001642360"/>
    </source>
</evidence>
<feature type="region of interest" description="Disordered" evidence="1">
    <location>
        <begin position="36"/>
        <end position="67"/>
    </location>
</feature>
<feature type="compositionally biased region" description="Basic and acidic residues" evidence="1">
    <location>
        <begin position="58"/>
        <end position="67"/>
    </location>
</feature>
<dbReference type="EMBL" id="CAUOFW020001081">
    <property type="protein sequence ID" value="CAK9140893.1"/>
    <property type="molecule type" value="Genomic_DNA"/>
</dbReference>
<dbReference type="AlphaFoldDB" id="A0ABC8RDY8"/>
<evidence type="ECO:0000256" key="1">
    <source>
        <dbReference type="SAM" id="MobiDB-lite"/>
    </source>
</evidence>